<gene>
    <name evidence="4" type="ORF">BBI15_10830</name>
</gene>
<reference evidence="4" key="1">
    <citation type="submission" date="2016-10" db="EMBL/GenBank/DDBJ databases">
        <authorList>
            <person name="See-Too W.S."/>
        </authorList>
    </citation>
    <scope>NUCLEOTIDE SEQUENCE [LARGE SCALE GENOMIC DNA]</scope>
    <source>
        <strain evidence="4">DSM 23997</strain>
    </source>
</reference>
<dbReference type="KEGG" id="ppla:BBI15_10830"/>
<dbReference type="Proteomes" id="UP000092650">
    <property type="component" value="Chromosome"/>
</dbReference>
<dbReference type="STRING" id="1038856.BBI15_10830"/>
<dbReference type="InterPro" id="IPR020084">
    <property type="entry name" value="NUDIX_hydrolase_CS"/>
</dbReference>
<comment type="cofactor">
    <cofactor evidence="1">
        <name>Mg(2+)</name>
        <dbReference type="ChEBI" id="CHEBI:18420"/>
    </cofactor>
</comment>
<dbReference type="SUPFAM" id="SSF55811">
    <property type="entry name" value="Nudix"/>
    <property type="match status" value="1"/>
</dbReference>
<protein>
    <submittedName>
        <fullName evidence="4">DNA mismatch repair protein MutT</fullName>
    </submittedName>
</protein>
<dbReference type="EMBL" id="CP016539">
    <property type="protein sequence ID" value="ANU20674.1"/>
    <property type="molecule type" value="Genomic_DNA"/>
</dbReference>
<dbReference type="AlphaFoldDB" id="A0A1C7E9L9"/>
<dbReference type="RefSeq" id="WP_068870907.1">
    <property type="nucleotide sequence ID" value="NZ_CP016539.2"/>
</dbReference>
<evidence type="ECO:0000313" key="4">
    <source>
        <dbReference type="EMBL" id="ANU20674.1"/>
    </source>
</evidence>
<dbReference type="PROSITE" id="PS00893">
    <property type="entry name" value="NUDIX_BOX"/>
    <property type="match status" value="1"/>
</dbReference>
<dbReference type="InterPro" id="IPR000086">
    <property type="entry name" value="NUDIX_hydrolase_dom"/>
</dbReference>
<proteinExistence type="predicted"/>
<dbReference type="Gene3D" id="3.90.79.10">
    <property type="entry name" value="Nucleoside Triphosphate Pyrophosphohydrolase"/>
    <property type="match status" value="1"/>
</dbReference>
<dbReference type="CDD" id="cd04669">
    <property type="entry name" value="NUDIX_Hydrolase"/>
    <property type="match status" value="1"/>
</dbReference>
<dbReference type="PROSITE" id="PS51462">
    <property type="entry name" value="NUDIX"/>
    <property type="match status" value="1"/>
</dbReference>
<organism evidence="4 5">
    <name type="scientific">Planococcus plakortidis</name>
    <dbReference type="NCBI Taxonomy" id="1038856"/>
    <lineage>
        <taxon>Bacteria</taxon>
        <taxon>Bacillati</taxon>
        <taxon>Bacillota</taxon>
        <taxon>Bacilli</taxon>
        <taxon>Bacillales</taxon>
        <taxon>Caryophanaceae</taxon>
        <taxon>Planococcus</taxon>
    </lineage>
</organism>
<dbReference type="InterPro" id="IPR015797">
    <property type="entry name" value="NUDIX_hydrolase-like_dom_sf"/>
</dbReference>
<dbReference type="PANTHER" id="PTHR43046">
    <property type="entry name" value="GDP-MANNOSE MANNOSYL HYDROLASE"/>
    <property type="match status" value="1"/>
</dbReference>
<accession>A0A1C7E9L9</accession>
<evidence type="ECO:0000256" key="1">
    <source>
        <dbReference type="ARBA" id="ARBA00001946"/>
    </source>
</evidence>
<sequence>MGNRGAVVLIEENKVALIKRVRDGSVYYVFPGGGMQQHETPKAAAKREAFEELGVQVEIQRLFAKIAYQGDQYYFTAKRIGGIFGSGLGEEYTDPDRHSGTYEPVWVELKELQDVDVKPREVAMKLQRLLEEQQIHKK</sequence>
<dbReference type="GO" id="GO:0016787">
    <property type="term" value="F:hydrolase activity"/>
    <property type="evidence" value="ECO:0007669"/>
    <property type="project" value="UniProtKB-KW"/>
</dbReference>
<dbReference type="OrthoDB" id="511483at2"/>
<dbReference type="Pfam" id="PF00293">
    <property type="entry name" value="NUDIX"/>
    <property type="match status" value="1"/>
</dbReference>
<dbReference type="PANTHER" id="PTHR43046:SF14">
    <property type="entry name" value="MUTT_NUDIX FAMILY PROTEIN"/>
    <property type="match status" value="1"/>
</dbReference>
<evidence type="ECO:0000259" key="3">
    <source>
        <dbReference type="PROSITE" id="PS51462"/>
    </source>
</evidence>
<feature type="domain" description="Nudix hydrolase" evidence="3">
    <location>
        <begin position="1"/>
        <end position="130"/>
    </location>
</feature>
<name>A0A1C7E9L9_9BACL</name>
<keyword evidence="2" id="KW-0378">Hydrolase</keyword>
<keyword evidence="5" id="KW-1185">Reference proteome</keyword>
<evidence type="ECO:0000256" key="2">
    <source>
        <dbReference type="ARBA" id="ARBA00022801"/>
    </source>
</evidence>
<evidence type="ECO:0000313" key="5">
    <source>
        <dbReference type="Proteomes" id="UP000092650"/>
    </source>
</evidence>